<dbReference type="InterPro" id="IPR001787">
    <property type="entry name" value="Ribosomal_bL21"/>
</dbReference>
<comment type="caution">
    <text evidence="5">The sequence shown here is derived from an EMBL/GenBank/DDBJ whole genome shotgun (WGS) entry which is preliminary data.</text>
</comment>
<dbReference type="GO" id="GO:0006412">
    <property type="term" value="P:translation"/>
    <property type="evidence" value="ECO:0007669"/>
    <property type="project" value="InterPro"/>
</dbReference>
<dbReference type="InterPro" id="IPR028909">
    <property type="entry name" value="bL21-like"/>
</dbReference>
<dbReference type="Pfam" id="PF00829">
    <property type="entry name" value="Ribosomal_L21p"/>
    <property type="match status" value="1"/>
</dbReference>
<dbReference type="PANTHER" id="PTHR21349:SF0">
    <property type="entry name" value="LARGE RIBOSOMAL SUBUNIT PROTEIN BL21M"/>
    <property type="match status" value="1"/>
</dbReference>
<name>A0A9W8AI77_9FUNG</name>
<accession>A0A9W8AI77</accession>
<dbReference type="AlphaFoldDB" id="A0A9W8AI77"/>
<evidence type="ECO:0000256" key="1">
    <source>
        <dbReference type="ARBA" id="ARBA00008563"/>
    </source>
</evidence>
<keyword evidence="3" id="KW-0687">Ribonucleoprotein</keyword>
<dbReference type="EMBL" id="JANBPY010003199">
    <property type="protein sequence ID" value="KAJ1952436.1"/>
    <property type="molecule type" value="Genomic_DNA"/>
</dbReference>
<evidence type="ECO:0000313" key="5">
    <source>
        <dbReference type="EMBL" id="KAJ1952436.1"/>
    </source>
</evidence>
<dbReference type="InterPro" id="IPR036164">
    <property type="entry name" value="bL21-like_sf"/>
</dbReference>
<evidence type="ECO:0000256" key="2">
    <source>
        <dbReference type="ARBA" id="ARBA00022980"/>
    </source>
</evidence>
<reference evidence="5" key="1">
    <citation type="submission" date="2022-07" db="EMBL/GenBank/DDBJ databases">
        <title>Phylogenomic reconstructions and comparative analyses of Kickxellomycotina fungi.</title>
        <authorList>
            <person name="Reynolds N.K."/>
            <person name="Stajich J.E."/>
            <person name="Barry K."/>
            <person name="Grigoriev I.V."/>
            <person name="Crous P."/>
            <person name="Smith M.E."/>
        </authorList>
    </citation>
    <scope>NUCLEOTIDE SEQUENCE</scope>
    <source>
        <strain evidence="5">RSA 1196</strain>
    </source>
</reference>
<sequence length="143" mass="16248">MSTVVPTPTSSPAADTHCSPETKRLVNLLRDQNRYFATVKIRGRHFTVTEGDTIVTDRMADLELGDVLELDCVTELGSKDYTVVGKPYVSPKYFTIRAVVMEHPVSSTVTVVKFKKRKDYKKTIHYNPRYTLLRIAKLDVNKL</sequence>
<dbReference type="Proteomes" id="UP001150925">
    <property type="component" value="Unassembled WGS sequence"/>
</dbReference>
<dbReference type="NCBIfam" id="TIGR00061">
    <property type="entry name" value="L21"/>
    <property type="match status" value="1"/>
</dbReference>
<dbReference type="GO" id="GO:0005762">
    <property type="term" value="C:mitochondrial large ribosomal subunit"/>
    <property type="evidence" value="ECO:0007669"/>
    <property type="project" value="TreeGrafter"/>
</dbReference>
<gene>
    <name evidence="5" type="ORF">IWQ62_006224</name>
</gene>
<evidence type="ECO:0000256" key="3">
    <source>
        <dbReference type="ARBA" id="ARBA00023274"/>
    </source>
</evidence>
<dbReference type="OrthoDB" id="5994at2759"/>
<protein>
    <recommendedName>
        <fullName evidence="4">Large ribosomal subunit protein bL21m</fullName>
    </recommendedName>
</protein>
<keyword evidence="2" id="KW-0689">Ribosomal protein</keyword>
<dbReference type="PANTHER" id="PTHR21349">
    <property type="entry name" value="50S RIBOSOMAL PROTEIN L21"/>
    <property type="match status" value="1"/>
</dbReference>
<evidence type="ECO:0000256" key="4">
    <source>
        <dbReference type="ARBA" id="ARBA00044129"/>
    </source>
</evidence>
<keyword evidence="6" id="KW-1185">Reference proteome</keyword>
<dbReference type="GO" id="GO:0003735">
    <property type="term" value="F:structural constituent of ribosome"/>
    <property type="evidence" value="ECO:0007669"/>
    <property type="project" value="InterPro"/>
</dbReference>
<dbReference type="SUPFAM" id="SSF141091">
    <property type="entry name" value="L21p-like"/>
    <property type="match status" value="1"/>
</dbReference>
<dbReference type="GO" id="GO:0003723">
    <property type="term" value="F:RNA binding"/>
    <property type="evidence" value="ECO:0007669"/>
    <property type="project" value="InterPro"/>
</dbReference>
<comment type="similarity">
    <text evidence="1">Belongs to the bacterial ribosomal protein bL21 family.</text>
</comment>
<evidence type="ECO:0000313" key="6">
    <source>
        <dbReference type="Proteomes" id="UP001150925"/>
    </source>
</evidence>
<organism evidence="5 6">
    <name type="scientific">Dispira parvispora</name>
    <dbReference type="NCBI Taxonomy" id="1520584"/>
    <lineage>
        <taxon>Eukaryota</taxon>
        <taxon>Fungi</taxon>
        <taxon>Fungi incertae sedis</taxon>
        <taxon>Zoopagomycota</taxon>
        <taxon>Kickxellomycotina</taxon>
        <taxon>Dimargaritomycetes</taxon>
        <taxon>Dimargaritales</taxon>
        <taxon>Dimargaritaceae</taxon>
        <taxon>Dispira</taxon>
    </lineage>
</organism>
<proteinExistence type="inferred from homology"/>